<evidence type="ECO:0000259" key="1">
    <source>
        <dbReference type="Pfam" id="PF01370"/>
    </source>
</evidence>
<evidence type="ECO:0000313" key="2">
    <source>
        <dbReference type="EMBL" id="KAL1585778.1"/>
    </source>
</evidence>
<sequence>MAPKLFLTGGTGYIGGSVLHTLATAHPDYDITVLLRNIPPTFTTTYPRINVVLGDYDSADLLAAHAAATDIVIHSGDSDHEPSLAALLSGLRRPRPSPGYLIHLSGTGIVADWQDEALLGKLNPKVWSDVSSLGEIQALPWTALHRNTERILHAEAAQGGGQVNVAIMCPPDIYGRGKGLGKARSAFVPFFVQEARRVGRVFYYGEGANTRSWVHIDDLMRVYLRVVEAAVAGGSAAVDFFNGNGYYFAGTQEHSHLEVARVVGRVLHQGGVIEDPEPMQVNLEQLDLMLKPIMPGLSRYLFASNSRTRAERAESLFGYRGEAPRLSEALPHDVLDCLH</sequence>
<evidence type="ECO:0000313" key="3">
    <source>
        <dbReference type="Proteomes" id="UP000803884"/>
    </source>
</evidence>
<dbReference type="Gene3D" id="3.40.50.720">
    <property type="entry name" value="NAD(P)-binding Rossmann-like Domain"/>
    <property type="match status" value="1"/>
</dbReference>
<protein>
    <recommendedName>
        <fullName evidence="1">NAD-dependent epimerase/dehydratase domain-containing protein</fullName>
    </recommendedName>
</protein>
<dbReference type="PANTHER" id="PTHR48079:SF6">
    <property type="entry name" value="NAD(P)-BINDING DOMAIN-CONTAINING PROTEIN-RELATED"/>
    <property type="match status" value="1"/>
</dbReference>
<gene>
    <name evidence="2" type="ORF">WHR41_04960</name>
</gene>
<name>A0AB34KLV8_9PEZI</name>
<dbReference type="AlphaFoldDB" id="A0AB34KLV8"/>
<proteinExistence type="predicted"/>
<dbReference type="InterPro" id="IPR001509">
    <property type="entry name" value="Epimerase_deHydtase"/>
</dbReference>
<dbReference type="RefSeq" id="XP_069228884.1">
    <property type="nucleotide sequence ID" value="XM_069373566.1"/>
</dbReference>
<dbReference type="InterPro" id="IPR051783">
    <property type="entry name" value="NAD(P)-dependent_oxidoreduct"/>
</dbReference>
<dbReference type="Proteomes" id="UP000803884">
    <property type="component" value="Unassembled WGS sequence"/>
</dbReference>
<dbReference type="InterPro" id="IPR036291">
    <property type="entry name" value="NAD(P)-bd_dom_sf"/>
</dbReference>
<accession>A0AB34KLV8</accession>
<feature type="domain" description="NAD-dependent epimerase/dehydratase" evidence="1">
    <location>
        <begin position="148"/>
        <end position="233"/>
    </location>
</feature>
<dbReference type="EMBL" id="JAAQHG020000017">
    <property type="protein sequence ID" value="KAL1585778.1"/>
    <property type="molecule type" value="Genomic_DNA"/>
</dbReference>
<comment type="caution">
    <text evidence="2">The sequence shown here is derived from an EMBL/GenBank/DDBJ whole genome shotgun (WGS) entry which is preliminary data.</text>
</comment>
<dbReference type="PANTHER" id="PTHR48079">
    <property type="entry name" value="PROTEIN YEEZ"/>
    <property type="match status" value="1"/>
</dbReference>
<dbReference type="GO" id="GO:0004029">
    <property type="term" value="F:aldehyde dehydrogenase (NAD+) activity"/>
    <property type="evidence" value="ECO:0007669"/>
    <property type="project" value="TreeGrafter"/>
</dbReference>
<dbReference type="GO" id="GO:0005737">
    <property type="term" value="C:cytoplasm"/>
    <property type="evidence" value="ECO:0007669"/>
    <property type="project" value="TreeGrafter"/>
</dbReference>
<dbReference type="Pfam" id="PF01370">
    <property type="entry name" value="Epimerase"/>
    <property type="match status" value="1"/>
</dbReference>
<dbReference type="SUPFAM" id="SSF51735">
    <property type="entry name" value="NAD(P)-binding Rossmann-fold domains"/>
    <property type="match status" value="1"/>
</dbReference>
<dbReference type="GeneID" id="96006404"/>
<organism evidence="2 3">
    <name type="scientific">Cladosporium halotolerans</name>
    <dbReference type="NCBI Taxonomy" id="1052096"/>
    <lineage>
        <taxon>Eukaryota</taxon>
        <taxon>Fungi</taxon>
        <taxon>Dikarya</taxon>
        <taxon>Ascomycota</taxon>
        <taxon>Pezizomycotina</taxon>
        <taxon>Dothideomycetes</taxon>
        <taxon>Dothideomycetidae</taxon>
        <taxon>Cladosporiales</taxon>
        <taxon>Cladosporiaceae</taxon>
        <taxon>Cladosporium</taxon>
    </lineage>
</organism>
<keyword evidence="3" id="KW-1185">Reference proteome</keyword>
<reference evidence="2 3" key="1">
    <citation type="journal article" date="2020" name="Microbiol. Resour. Announc.">
        <title>Draft Genome Sequence of a Cladosporium Species Isolated from the Mesophotic Ascidian Didemnum maculosum.</title>
        <authorList>
            <person name="Gioti A."/>
            <person name="Siaperas R."/>
            <person name="Nikolaivits E."/>
            <person name="Le Goff G."/>
            <person name="Ouazzani J."/>
            <person name="Kotoulas G."/>
            <person name="Topakas E."/>
        </authorList>
    </citation>
    <scope>NUCLEOTIDE SEQUENCE [LARGE SCALE GENOMIC DNA]</scope>
    <source>
        <strain evidence="2 3">TM138-S3</strain>
    </source>
</reference>